<dbReference type="EMBL" id="AFZE01000005">
    <property type="protein sequence ID" value="EHL16169.1"/>
    <property type="molecule type" value="Genomic_DNA"/>
</dbReference>
<evidence type="ECO:0000313" key="2">
    <source>
        <dbReference type="Proteomes" id="UP000006437"/>
    </source>
</evidence>
<comment type="caution">
    <text evidence="1">The sequence shown here is derived from an EMBL/GenBank/DDBJ whole genome shotgun (WGS) entry which is preliminary data.</text>
</comment>
<dbReference type="Proteomes" id="UP000006437">
    <property type="component" value="Unassembled WGS sequence"/>
</dbReference>
<proteinExistence type="predicted"/>
<dbReference type="HOGENOM" id="CLU_3156009_0_0_9"/>
<dbReference type="BioCyc" id="EBAC796937-HMP:GMGH-1430-MONOMER"/>
<organism evidence="1 2">
    <name type="scientific">Peptoanaerobacter stomatis</name>
    <dbReference type="NCBI Taxonomy" id="796937"/>
    <lineage>
        <taxon>Bacteria</taxon>
        <taxon>Bacillati</taxon>
        <taxon>Bacillota</taxon>
        <taxon>Clostridia</taxon>
        <taxon>Peptostreptococcales</taxon>
        <taxon>Filifactoraceae</taxon>
        <taxon>Peptoanaerobacter</taxon>
    </lineage>
</organism>
<protein>
    <submittedName>
        <fullName evidence="1">Uncharacterized protein</fullName>
    </submittedName>
</protein>
<evidence type="ECO:0000313" key="1">
    <source>
        <dbReference type="EMBL" id="EHL16169.1"/>
    </source>
</evidence>
<dbReference type="AlphaFoldDB" id="G9WZ24"/>
<reference evidence="1 2" key="1">
    <citation type="submission" date="2011-08" db="EMBL/GenBank/DDBJ databases">
        <title>The Genome Sequence of Eubacteriaceae bacterium ACC19a.</title>
        <authorList>
            <consortium name="The Broad Institute Genome Sequencing Platform"/>
            <person name="Earl A."/>
            <person name="Ward D."/>
            <person name="Feldgarden M."/>
            <person name="Gevers D."/>
            <person name="Sizova M."/>
            <person name="Hazen A."/>
            <person name="Epstein S."/>
            <person name="Young S.K."/>
            <person name="Zeng Q."/>
            <person name="Gargeya S."/>
            <person name="Fitzgerald M."/>
            <person name="Haas B."/>
            <person name="Abouelleil A."/>
            <person name="Alvarado L."/>
            <person name="Arachchi H.M."/>
            <person name="Berlin A."/>
            <person name="Brown A."/>
            <person name="Chapman S.B."/>
            <person name="Chen Z."/>
            <person name="Dunbar C."/>
            <person name="Freedman E."/>
            <person name="Gearin G."/>
            <person name="Gellesch M."/>
            <person name="Goldberg J."/>
            <person name="Griggs A."/>
            <person name="Gujja S."/>
            <person name="Heiman D."/>
            <person name="Howarth C."/>
            <person name="Larson L."/>
            <person name="Lui A."/>
            <person name="MacDonald P.J.P."/>
            <person name="Montmayeur A."/>
            <person name="Murphy C."/>
            <person name="Neiman D."/>
            <person name="Pearson M."/>
            <person name="Priest M."/>
            <person name="Roberts A."/>
            <person name="Saif S."/>
            <person name="Shea T."/>
            <person name="Shenoy N."/>
            <person name="Sisk P."/>
            <person name="Stolte C."/>
            <person name="Sykes S."/>
            <person name="Wortman J."/>
            <person name="Nusbaum C."/>
            <person name="Birren B."/>
        </authorList>
    </citation>
    <scope>NUCLEOTIDE SEQUENCE [LARGE SCALE GENOMIC DNA]</scope>
    <source>
        <strain evidence="1 2">ACC19a</strain>
    </source>
</reference>
<accession>G9WZ24</accession>
<name>G9WZ24_9FIRM</name>
<gene>
    <name evidence="1" type="ORF">HMPREF9629_01425</name>
</gene>
<dbReference type="RefSeq" id="WP_009525655.1">
    <property type="nucleotide sequence ID" value="NZ_JH414554.1"/>
</dbReference>
<sequence length="48" mass="5556">MTGLEKILDEIKAQSRQTVEQIESEGRKIADDMIKEQEEKINSKKSCF</sequence>